<feature type="compositionally biased region" description="Gly residues" evidence="2">
    <location>
        <begin position="25"/>
        <end position="37"/>
    </location>
</feature>
<evidence type="ECO:0000313" key="4">
    <source>
        <dbReference type="Proteomes" id="UP001153069"/>
    </source>
</evidence>
<feature type="region of interest" description="Disordered" evidence="2">
    <location>
        <begin position="226"/>
        <end position="251"/>
    </location>
</feature>
<dbReference type="Proteomes" id="UP001153069">
    <property type="component" value="Unassembled WGS sequence"/>
</dbReference>
<reference evidence="3" key="1">
    <citation type="submission" date="2020-06" db="EMBL/GenBank/DDBJ databases">
        <authorList>
            <consortium name="Plant Systems Biology data submission"/>
        </authorList>
    </citation>
    <scope>NUCLEOTIDE SEQUENCE</scope>
    <source>
        <strain evidence="3">D6</strain>
    </source>
</reference>
<feature type="region of interest" description="Disordered" evidence="2">
    <location>
        <begin position="1"/>
        <end position="50"/>
    </location>
</feature>
<evidence type="ECO:0000313" key="3">
    <source>
        <dbReference type="EMBL" id="CAB9530272.1"/>
    </source>
</evidence>
<name>A0A9N8EY51_9STRA</name>
<feature type="region of interest" description="Disordered" evidence="2">
    <location>
        <begin position="410"/>
        <end position="442"/>
    </location>
</feature>
<keyword evidence="4" id="KW-1185">Reference proteome</keyword>
<gene>
    <name evidence="3" type="ORF">SEMRO_2814_G337690.2</name>
</gene>
<dbReference type="AlphaFoldDB" id="A0A9N8EY51"/>
<organism evidence="3 4">
    <name type="scientific">Seminavis robusta</name>
    <dbReference type="NCBI Taxonomy" id="568900"/>
    <lineage>
        <taxon>Eukaryota</taxon>
        <taxon>Sar</taxon>
        <taxon>Stramenopiles</taxon>
        <taxon>Ochrophyta</taxon>
        <taxon>Bacillariophyta</taxon>
        <taxon>Bacillariophyceae</taxon>
        <taxon>Bacillariophycidae</taxon>
        <taxon>Naviculales</taxon>
        <taxon>Naviculaceae</taxon>
        <taxon>Seminavis</taxon>
    </lineage>
</organism>
<sequence>MSSVDRRRSNNAYQNNGRNRRGRGGGRGGRGNTGGGRGRGKSNDFAWTSGSGYSSPVTTWTAGSPMDNNQFSNPAQFEDLDFPREPQSGLLFGLKEDVVVPGSVNHSLLQGEILETLKRMPSDIVNLMLKQYDTCAREGGIRNKNAYLLGIINSGPRMGLSQGVVVPPSVKFSLMQGVVLDDLNALSVTEINIILGEFDKEMRARGSTIYDKYSFLADIIRKHKPATPKRNQNNQHQYVVGNATPKSNDTSRKLDAQLISAMKEQNAETTNVEIVAKVQPKTSDEMEDTLALLANSMERVQMLTESLAKVRGELVAEKEKRSSQEAIARSEQILREATEERLQTALQELDAERDAREKQKEEYQMTLKYENDRREATEKEIHDLREKVEMERAEKHRAEDRLSVLEEVLISERDVRDTERGTSNGLPGFDSHDFDSDDEHHH</sequence>
<feature type="compositionally biased region" description="Basic and acidic residues" evidence="2">
    <location>
        <begin position="430"/>
        <end position="442"/>
    </location>
</feature>
<proteinExistence type="predicted"/>
<keyword evidence="1" id="KW-0175">Coiled coil</keyword>
<protein>
    <submittedName>
        <fullName evidence="3">Uncharacterized protein</fullName>
    </submittedName>
</protein>
<comment type="caution">
    <text evidence="3">The sequence shown here is derived from an EMBL/GenBank/DDBJ whole genome shotgun (WGS) entry which is preliminary data.</text>
</comment>
<evidence type="ECO:0000256" key="1">
    <source>
        <dbReference type="SAM" id="Coils"/>
    </source>
</evidence>
<feature type="coiled-coil region" evidence="1">
    <location>
        <begin position="320"/>
        <end position="408"/>
    </location>
</feature>
<evidence type="ECO:0000256" key="2">
    <source>
        <dbReference type="SAM" id="MobiDB-lite"/>
    </source>
</evidence>
<dbReference type="EMBL" id="CAICTM010002812">
    <property type="protein sequence ID" value="CAB9530272.1"/>
    <property type="molecule type" value="Genomic_DNA"/>
</dbReference>
<feature type="compositionally biased region" description="Basic and acidic residues" evidence="2">
    <location>
        <begin position="410"/>
        <end position="420"/>
    </location>
</feature>
<accession>A0A9N8EY51</accession>